<dbReference type="InterPro" id="IPR013166">
    <property type="entry name" value="Citrate_lyase_ligase_C"/>
</dbReference>
<keyword evidence="2" id="KW-0067">ATP-binding</keyword>
<dbReference type="SMART" id="SM00764">
    <property type="entry name" value="Citrate_ly_lig"/>
    <property type="match status" value="1"/>
</dbReference>
<dbReference type="Proteomes" id="UP000199820">
    <property type="component" value="Unassembled WGS sequence"/>
</dbReference>
<keyword evidence="5" id="KW-1185">Reference proteome</keyword>
<dbReference type="SUPFAM" id="SSF52374">
    <property type="entry name" value="Nucleotidylyl transferase"/>
    <property type="match status" value="1"/>
</dbReference>
<dbReference type="InterPro" id="IPR014729">
    <property type="entry name" value="Rossmann-like_a/b/a_fold"/>
</dbReference>
<dbReference type="PIRSF" id="PIRSF005751">
    <property type="entry name" value="Acet_citr_lig"/>
    <property type="match status" value="1"/>
</dbReference>
<dbReference type="PANTHER" id="PTHR40599:SF1">
    <property type="entry name" value="[CITRATE [PRO-3S]-LYASE] LIGASE"/>
    <property type="match status" value="1"/>
</dbReference>
<dbReference type="GO" id="GO:0005524">
    <property type="term" value="F:ATP binding"/>
    <property type="evidence" value="ECO:0007669"/>
    <property type="project" value="UniProtKB-KW"/>
</dbReference>
<dbReference type="Gene3D" id="3.40.50.620">
    <property type="entry name" value="HUPs"/>
    <property type="match status" value="1"/>
</dbReference>
<evidence type="ECO:0000259" key="3">
    <source>
        <dbReference type="PROSITE" id="PS51186"/>
    </source>
</evidence>
<evidence type="ECO:0000313" key="5">
    <source>
        <dbReference type="Proteomes" id="UP000199820"/>
    </source>
</evidence>
<dbReference type="Pfam" id="PF08218">
    <property type="entry name" value="Citrate_ly_lig"/>
    <property type="match status" value="1"/>
</dbReference>
<feature type="domain" description="N-acetyltransferase" evidence="3">
    <location>
        <begin position="1"/>
        <end position="128"/>
    </location>
</feature>
<accession>A0A1I0IM00</accession>
<dbReference type="PROSITE" id="PS51186">
    <property type="entry name" value="GNAT"/>
    <property type="match status" value="1"/>
</dbReference>
<evidence type="ECO:0000313" key="4">
    <source>
        <dbReference type="EMBL" id="SET97380.1"/>
    </source>
</evidence>
<dbReference type="Gene3D" id="3.40.630.30">
    <property type="match status" value="1"/>
</dbReference>
<keyword evidence="4" id="KW-0456">Lyase</keyword>
<reference evidence="5" key="1">
    <citation type="submission" date="2016-10" db="EMBL/GenBank/DDBJ databases">
        <authorList>
            <person name="Varghese N."/>
            <person name="Submissions S."/>
        </authorList>
    </citation>
    <scope>NUCLEOTIDE SEQUENCE [LARGE SCALE GENOMIC DNA]</scope>
    <source>
        <strain evidence="5">KH1P1</strain>
    </source>
</reference>
<keyword evidence="1" id="KW-0547">Nucleotide-binding</keyword>
<dbReference type="InterPro" id="IPR016181">
    <property type="entry name" value="Acyl_CoA_acyltransferase"/>
</dbReference>
<name>A0A1I0IM00_9FIRM</name>
<dbReference type="eggNOG" id="COG3053">
    <property type="taxonomic scope" value="Bacteria"/>
</dbReference>
<dbReference type="STRING" id="1526.SAMN02910262_01060"/>
<protein>
    <submittedName>
        <fullName evidence="4">[citrate (Pro-3S)-lyase] ligase</fullName>
    </submittedName>
</protein>
<proteinExistence type="predicted"/>
<dbReference type="EMBL" id="FOIL01000088">
    <property type="protein sequence ID" value="SET97380.1"/>
    <property type="molecule type" value="Genomic_DNA"/>
</dbReference>
<gene>
    <name evidence="4" type="ORF">SAMN04487771_10882</name>
</gene>
<dbReference type="InterPro" id="IPR000182">
    <property type="entry name" value="GNAT_dom"/>
</dbReference>
<dbReference type="GO" id="GO:0016747">
    <property type="term" value="F:acyltransferase activity, transferring groups other than amino-acyl groups"/>
    <property type="evidence" value="ECO:0007669"/>
    <property type="project" value="InterPro"/>
</dbReference>
<dbReference type="InterPro" id="IPR005216">
    <property type="entry name" value="Citrate_lyase_ligase"/>
</dbReference>
<dbReference type="RefSeq" id="WP_074650740.1">
    <property type="nucleotide sequence ID" value="NZ_FOIL01000088.1"/>
</dbReference>
<dbReference type="GO" id="GO:0016829">
    <property type="term" value="F:lyase activity"/>
    <property type="evidence" value="ECO:0007669"/>
    <property type="project" value="UniProtKB-KW"/>
</dbReference>
<evidence type="ECO:0000256" key="2">
    <source>
        <dbReference type="ARBA" id="ARBA00022840"/>
    </source>
</evidence>
<dbReference type="PANTHER" id="PTHR40599">
    <property type="entry name" value="[CITRATE [PRO-3S]-LYASE] LIGASE"/>
    <property type="match status" value="1"/>
</dbReference>
<organism evidence="4 5">
    <name type="scientific">[Clostridium] aminophilum</name>
    <dbReference type="NCBI Taxonomy" id="1526"/>
    <lineage>
        <taxon>Bacteria</taxon>
        <taxon>Bacillati</taxon>
        <taxon>Bacillota</taxon>
        <taxon>Clostridia</taxon>
        <taxon>Lachnospirales</taxon>
        <taxon>Lachnospiraceae</taxon>
    </lineage>
</organism>
<evidence type="ECO:0000256" key="1">
    <source>
        <dbReference type="ARBA" id="ARBA00022741"/>
    </source>
</evidence>
<sequence>MSEYSIGEVTASDSYSRAAVKALLEKEGIRLDANLDYTCAMYDEDMNVIATGSLFLNTLRCMAVSSDHQGEALMNEIVTHLVQKQMERGMMHLFLYTKCDTAKFFATMGFYEIARIEGHLVFMENRRDGFSSYLKQLRSETEAQLAEKGWAFAGWTKEDTDEKTEKKREDKSDEKQDEKTKKIAAVVMNANPFTLGHRHLLETASKDHDLVHVFVVSEDASLFPFRVRKKLVMEGSRDLPNLIYHESGPYIISNATFPSYFQKSGEDVIRGHALLDLNIFGHIAEELGITERFVGEEPRSQVTGIYNEIMHEELPKLGLRCVEIPRLRNREKDEAISASDVRSALKTGDFCILEKLLPKTTLDYVKSEEAESVLAAIRRAQEVIHY</sequence>
<dbReference type="GO" id="GO:0008771">
    <property type="term" value="F:[citrate (pro-3S)-lyase] ligase activity"/>
    <property type="evidence" value="ECO:0007669"/>
    <property type="project" value="InterPro"/>
</dbReference>
<keyword evidence="4" id="KW-0436">Ligase</keyword>
<dbReference type="AlphaFoldDB" id="A0A1I0IM00"/>
<dbReference type="OrthoDB" id="9779753at2"/>
<dbReference type="SUPFAM" id="SSF55729">
    <property type="entry name" value="Acyl-CoA N-acyltransferases (Nat)"/>
    <property type="match status" value="1"/>
</dbReference>